<gene>
    <name evidence="1" type="primary">BQ5605_C008g05046</name>
    <name evidence="1" type="ORF">BQ5605_C008G05046</name>
</gene>
<protein>
    <submittedName>
        <fullName evidence="1">BQ5605_C008g05046 protein</fullName>
    </submittedName>
</protein>
<accession>A0A2X0MBV3</accession>
<dbReference type="Proteomes" id="UP000249464">
    <property type="component" value="Unassembled WGS sequence"/>
</dbReference>
<evidence type="ECO:0000313" key="2">
    <source>
        <dbReference type="Proteomes" id="UP000249464"/>
    </source>
</evidence>
<proteinExistence type="predicted"/>
<name>A0A2X0MBV3_9BASI</name>
<organism evidence="1 2">
    <name type="scientific">Microbotryum silenes-dioicae</name>
    <dbReference type="NCBI Taxonomy" id="796604"/>
    <lineage>
        <taxon>Eukaryota</taxon>
        <taxon>Fungi</taxon>
        <taxon>Dikarya</taxon>
        <taxon>Basidiomycota</taxon>
        <taxon>Pucciniomycotina</taxon>
        <taxon>Microbotryomycetes</taxon>
        <taxon>Microbotryales</taxon>
        <taxon>Microbotryaceae</taxon>
        <taxon>Microbotryum</taxon>
    </lineage>
</organism>
<dbReference type="EMBL" id="FQNC01000048">
    <property type="protein sequence ID" value="SGY79115.1"/>
    <property type="molecule type" value="Genomic_DNA"/>
</dbReference>
<evidence type="ECO:0000313" key="1">
    <source>
        <dbReference type="EMBL" id="SGY79115.1"/>
    </source>
</evidence>
<reference evidence="1 2" key="1">
    <citation type="submission" date="2016-11" db="EMBL/GenBank/DDBJ databases">
        <authorList>
            <person name="Jaros S."/>
            <person name="Januszkiewicz K."/>
            <person name="Wedrychowicz H."/>
        </authorList>
    </citation>
    <scope>NUCLEOTIDE SEQUENCE [LARGE SCALE GENOMIC DNA]</scope>
</reference>
<keyword evidence="2" id="KW-1185">Reference proteome</keyword>
<sequence>MAAVRRQLKLGTCQPIGGRKSSRKATDLGRRWQRYTAILVRQRQAVGTERCGRSWLGKLLRKCGLQTKARGRRAAHGLLQEGQACGARLIARGAGVRRTAYCKRGRRASTAYCKEGRGRARLSPRRQTLAAKAEKTIRTFFARTESAEPARASAVSVLLRRGLLTCTYCLPLCL</sequence>
<dbReference type="AlphaFoldDB" id="A0A2X0MBV3"/>